<reference evidence="2" key="2">
    <citation type="submission" date="2017-06" db="EMBL/GenBank/DDBJ databases">
        <title>WGS assembly of Brachypodium distachyon.</title>
        <authorList>
            <consortium name="The International Brachypodium Initiative"/>
            <person name="Lucas S."/>
            <person name="Harmon-Smith M."/>
            <person name="Lail K."/>
            <person name="Tice H."/>
            <person name="Grimwood J."/>
            <person name="Bruce D."/>
            <person name="Barry K."/>
            <person name="Shu S."/>
            <person name="Lindquist E."/>
            <person name="Wang M."/>
            <person name="Pitluck S."/>
            <person name="Vogel J.P."/>
            <person name="Garvin D.F."/>
            <person name="Mockler T.C."/>
            <person name="Schmutz J."/>
            <person name="Rokhsar D."/>
            <person name="Bevan M.W."/>
        </authorList>
    </citation>
    <scope>NUCLEOTIDE SEQUENCE</scope>
    <source>
        <strain evidence="2">Bd21</strain>
    </source>
</reference>
<feature type="region of interest" description="Disordered" evidence="1">
    <location>
        <begin position="234"/>
        <end position="255"/>
    </location>
</feature>
<dbReference type="PANTHER" id="PTHR33087">
    <property type="entry name" value="OS07G0539200 PROTEIN"/>
    <property type="match status" value="1"/>
</dbReference>
<dbReference type="InParanoid" id="A0A0Q3EXS9"/>
<name>A0A0Q3EXS9_BRADI</name>
<keyword evidence="4" id="KW-1185">Reference proteome</keyword>
<reference evidence="3" key="3">
    <citation type="submission" date="2018-08" db="UniProtKB">
        <authorList>
            <consortium name="EnsemblPlants"/>
        </authorList>
    </citation>
    <scope>IDENTIFICATION</scope>
    <source>
        <strain evidence="3">cv. Bd21</strain>
    </source>
</reference>
<evidence type="ECO:0000313" key="4">
    <source>
        <dbReference type="Proteomes" id="UP000008810"/>
    </source>
</evidence>
<evidence type="ECO:0000256" key="1">
    <source>
        <dbReference type="SAM" id="MobiDB-lite"/>
    </source>
</evidence>
<accession>A0A0Q3EXS9</accession>
<sequence length="568" mass="62215">MLSRALTLPTPRRSGSSRSVVMASRYVEHQVFILRNHGVLVNAVDLHHSASPILVGKAIEEELGIQPHSLRVTRHHPEAFYIHFDFPAHRDRAVALGRLIVNDSAFILQPWRELDHGSVERFNLHVCVMIEKMPLHLWSIEGAESVLGKDVIVDRLDSRTYAKEDTQLFSCWVWCWSLESIPSDHVFTVFRNGAGRVEEMNGYSPPRRAVAPPPEGITFTALIHIDLAEDWTVRESRTPSSRQSGMPSSSSEEVPPVPAIQRYTWFMRCRDGEEPRSGARRRLLGPCKDFFTSTRRDDADDDADDRRGPGHGLGSPRALPPRIVISALHDQGGSRRRCRTPVSQRRRAASPPHQLDVVVLPPPPPLPSDGTLPLRLVSTPAEVEAPVDSVDPMEFELNAFCNKIVASPLMFSPTGGLGRAPYSPSLLSRASPPPSPAVDVDSEATDGALRALFAAPPTSILGASPPTPSPIAKEKPQFTPRRSARQVGKPSATPVAQRATARLAKELAIVELGDLHPDSAATALVQRFKEPLSEVDVDGLAMLTRIDRDALHRAAAQASATRAATPAH</sequence>
<gene>
    <name evidence="2" type="ORF">BRADI_4g42245v3</name>
</gene>
<feature type="compositionally biased region" description="Low complexity" evidence="1">
    <location>
        <begin position="239"/>
        <end position="254"/>
    </location>
</feature>
<dbReference type="InterPro" id="IPR053253">
    <property type="entry name" value="Sex_diff_modulator"/>
</dbReference>
<evidence type="ECO:0000313" key="3">
    <source>
        <dbReference type="EnsemblPlants" id="KQJ92207"/>
    </source>
</evidence>
<evidence type="ECO:0000313" key="2">
    <source>
        <dbReference type="EMBL" id="KQJ92207.1"/>
    </source>
</evidence>
<proteinExistence type="predicted"/>
<feature type="region of interest" description="Disordered" evidence="1">
    <location>
        <begin position="458"/>
        <end position="496"/>
    </location>
</feature>
<evidence type="ECO:0008006" key="5">
    <source>
        <dbReference type="Google" id="ProtNLM"/>
    </source>
</evidence>
<dbReference type="EnsemblPlants" id="KQJ92207">
    <property type="protein sequence ID" value="KQJ92207"/>
    <property type="gene ID" value="BRADI_4g42245v3"/>
</dbReference>
<dbReference type="EMBL" id="CM000883">
    <property type="protein sequence ID" value="KQJ92207.1"/>
    <property type="molecule type" value="Genomic_DNA"/>
</dbReference>
<dbReference type="Gramene" id="KQJ92207">
    <property type="protein sequence ID" value="KQJ92207"/>
    <property type="gene ID" value="BRADI_4g42245v3"/>
</dbReference>
<feature type="compositionally biased region" description="Basic and acidic residues" evidence="1">
    <location>
        <begin position="294"/>
        <end position="308"/>
    </location>
</feature>
<feature type="compositionally biased region" description="Basic residues" evidence="1">
    <location>
        <begin position="334"/>
        <end position="348"/>
    </location>
</feature>
<dbReference type="OrthoDB" id="696926at2759"/>
<organism evidence="2">
    <name type="scientific">Brachypodium distachyon</name>
    <name type="common">Purple false brome</name>
    <name type="synonym">Trachynia distachya</name>
    <dbReference type="NCBI Taxonomy" id="15368"/>
    <lineage>
        <taxon>Eukaryota</taxon>
        <taxon>Viridiplantae</taxon>
        <taxon>Streptophyta</taxon>
        <taxon>Embryophyta</taxon>
        <taxon>Tracheophyta</taxon>
        <taxon>Spermatophyta</taxon>
        <taxon>Magnoliopsida</taxon>
        <taxon>Liliopsida</taxon>
        <taxon>Poales</taxon>
        <taxon>Poaceae</taxon>
        <taxon>BOP clade</taxon>
        <taxon>Pooideae</taxon>
        <taxon>Stipodae</taxon>
        <taxon>Brachypodieae</taxon>
        <taxon>Brachypodium</taxon>
    </lineage>
</organism>
<feature type="region of interest" description="Disordered" evidence="1">
    <location>
        <begin position="290"/>
        <end position="361"/>
    </location>
</feature>
<dbReference type="PANTHER" id="PTHR33087:SF49">
    <property type="entry name" value="DUF4283 DOMAIN-CONTAINING PROTEIN"/>
    <property type="match status" value="1"/>
</dbReference>
<dbReference type="Proteomes" id="UP000008810">
    <property type="component" value="Chromosome 4"/>
</dbReference>
<protein>
    <recommendedName>
        <fullName evidence="5">DUF4283 domain-containing protein</fullName>
    </recommendedName>
</protein>
<dbReference type="FunCoup" id="A0A0Q3EXS9">
    <property type="interactions" value="817"/>
</dbReference>
<reference evidence="2 3" key="1">
    <citation type="journal article" date="2010" name="Nature">
        <title>Genome sequencing and analysis of the model grass Brachypodium distachyon.</title>
        <authorList>
            <consortium name="International Brachypodium Initiative"/>
        </authorList>
    </citation>
    <scope>NUCLEOTIDE SEQUENCE [LARGE SCALE GENOMIC DNA]</scope>
    <source>
        <strain evidence="2 3">Bd21</strain>
    </source>
</reference>
<dbReference type="AlphaFoldDB" id="A0A0Q3EXS9"/>